<feature type="region of interest" description="Disordered" evidence="2">
    <location>
        <begin position="29"/>
        <end position="55"/>
    </location>
</feature>
<dbReference type="InterPro" id="IPR008978">
    <property type="entry name" value="HSP20-like_chaperone"/>
</dbReference>
<proteinExistence type="inferred from homology"/>
<protein>
    <recommendedName>
        <fullName evidence="3">SHSP domain-containing protein</fullName>
    </recommendedName>
</protein>
<feature type="domain" description="SHSP" evidence="3">
    <location>
        <begin position="68"/>
        <end position="158"/>
    </location>
</feature>
<name>A0A4S4EH34_CAMSN</name>
<comment type="similarity">
    <text evidence="1">Belongs to the small heat shock protein (HSP20) family.</text>
</comment>
<keyword evidence="5" id="KW-1185">Reference proteome</keyword>
<evidence type="ECO:0000313" key="4">
    <source>
        <dbReference type="EMBL" id="THG15783.1"/>
    </source>
</evidence>
<dbReference type="PROSITE" id="PS01031">
    <property type="entry name" value="SHSP"/>
    <property type="match status" value="1"/>
</dbReference>
<evidence type="ECO:0000259" key="3">
    <source>
        <dbReference type="PROSITE" id="PS01031"/>
    </source>
</evidence>
<dbReference type="Proteomes" id="UP000306102">
    <property type="component" value="Unassembled WGS sequence"/>
</dbReference>
<dbReference type="SUPFAM" id="SSF49764">
    <property type="entry name" value="HSP20-like chaperones"/>
    <property type="match status" value="1"/>
</dbReference>
<evidence type="ECO:0000256" key="2">
    <source>
        <dbReference type="SAM" id="MobiDB-lite"/>
    </source>
</evidence>
<feature type="compositionally biased region" description="Low complexity" evidence="2">
    <location>
        <begin position="36"/>
        <end position="54"/>
    </location>
</feature>
<accession>A0A4S4EH34</accession>
<dbReference type="STRING" id="542762.A0A4S4EH34"/>
<evidence type="ECO:0000313" key="5">
    <source>
        <dbReference type="Proteomes" id="UP000306102"/>
    </source>
</evidence>
<dbReference type="EMBL" id="SDRB02004481">
    <property type="protein sequence ID" value="THG15783.1"/>
    <property type="molecule type" value="Genomic_DNA"/>
</dbReference>
<dbReference type="InterPro" id="IPR002068">
    <property type="entry name" value="A-crystallin/Hsp20_dom"/>
</dbReference>
<reference evidence="4 5" key="1">
    <citation type="journal article" date="2018" name="Proc. Natl. Acad. Sci. U.S.A.">
        <title>Draft genome sequence of Camellia sinensis var. sinensis provides insights into the evolution of the tea genome and tea quality.</title>
        <authorList>
            <person name="Wei C."/>
            <person name="Yang H."/>
            <person name="Wang S."/>
            <person name="Zhao J."/>
            <person name="Liu C."/>
            <person name="Gao L."/>
            <person name="Xia E."/>
            <person name="Lu Y."/>
            <person name="Tai Y."/>
            <person name="She G."/>
            <person name="Sun J."/>
            <person name="Cao H."/>
            <person name="Tong W."/>
            <person name="Gao Q."/>
            <person name="Li Y."/>
            <person name="Deng W."/>
            <person name="Jiang X."/>
            <person name="Wang W."/>
            <person name="Chen Q."/>
            <person name="Zhang S."/>
            <person name="Li H."/>
            <person name="Wu J."/>
            <person name="Wang P."/>
            <person name="Li P."/>
            <person name="Shi C."/>
            <person name="Zheng F."/>
            <person name="Jian J."/>
            <person name="Huang B."/>
            <person name="Shan D."/>
            <person name="Shi M."/>
            <person name="Fang C."/>
            <person name="Yue Y."/>
            <person name="Li F."/>
            <person name="Li D."/>
            <person name="Wei S."/>
            <person name="Han B."/>
            <person name="Jiang C."/>
            <person name="Yin Y."/>
            <person name="Xia T."/>
            <person name="Zhang Z."/>
            <person name="Bennetzen J.L."/>
            <person name="Zhao S."/>
            <person name="Wan X."/>
        </authorList>
    </citation>
    <scope>NUCLEOTIDE SEQUENCE [LARGE SCALE GENOMIC DNA]</scope>
    <source>
        <strain evidence="5">cv. Shuchazao</strain>
        <tissue evidence="4">Leaf</tissue>
    </source>
</reference>
<evidence type="ECO:0000256" key="1">
    <source>
        <dbReference type="PROSITE-ProRule" id="PRU00285"/>
    </source>
</evidence>
<sequence>MTMKETMYKVLNQFRNESKHIKIKMSFFGKSKSKGGKSSSNSNGNSGSNSCSSKDPWIQSTINSLTEMGERLSQIEIVETETPNAFVYTLNFPNVRRNDWNVFTTTISQINLLEIYGKQTGTKESGSFNRFWMLPRNVKRNNMQVKKEDGMVTVTFPK</sequence>
<organism evidence="4 5">
    <name type="scientific">Camellia sinensis var. sinensis</name>
    <name type="common">China tea</name>
    <dbReference type="NCBI Taxonomy" id="542762"/>
    <lineage>
        <taxon>Eukaryota</taxon>
        <taxon>Viridiplantae</taxon>
        <taxon>Streptophyta</taxon>
        <taxon>Embryophyta</taxon>
        <taxon>Tracheophyta</taxon>
        <taxon>Spermatophyta</taxon>
        <taxon>Magnoliopsida</taxon>
        <taxon>eudicotyledons</taxon>
        <taxon>Gunneridae</taxon>
        <taxon>Pentapetalae</taxon>
        <taxon>asterids</taxon>
        <taxon>Ericales</taxon>
        <taxon>Theaceae</taxon>
        <taxon>Camellia</taxon>
    </lineage>
</organism>
<gene>
    <name evidence="4" type="ORF">TEA_029019</name>
</gene>
<dbReference type="AlphaFoldDB" id="A0A4S4EH34"/>
<dbReference type="Gene3D" id="2.60.40.790">
    <property type="match status" value="1"/>
</dbReference>
<comment type="caution">
    <text evidence="4">The sequence shown here is derived from an EMBL/GenBank/DDBJ whole genome shotgun (WGS) entry which is preliminary data.</text>
</comment>